<dbReference type="GO" id="GO:0008915">
    <property type="term" value="F:lipid-A-disaccharide synthase activity"/>
    <property type="evidence" value="ECO:0007669"/>
    <property type="project" value="UniProtKB-UniRule"/>
</dbReference>
<comment type="function">
    <text evidence="1">Condensation of UDP-2,3-diacylglucosamine and 2,3-diacylglucosamine-1-phosphate to form lipid A disaccharide, a precursor of lipid A, a phosphorylated glycolipid that anchors the lipopolysaccharide to the outer membrane of the cell.</text>
</comment>
<dbReference type="KEGG" id="msil:METEAL_03310"/>
<dbReference type="PANTHER" id="PTHR30372">
    <property type="entry name" value="LIPID-A-DISACCHARIDE SYNTHASE"/>
    <property type="match status" value="1"/>
</dbReference>
<dbReference type="GO" id="GO:0009245">
    <property type="term" value="P:lipid A biosynthetic process"/>
    <property type="evidence" value="ECO:0007669"/>
    <property type="project" value="UniProtKB-UniRule"/>
</dbReference>
<reference evidence="12" key="1">
    <citation type="journal article" date="2023" name="Int. J. Syst. Evol. Microbiol.">
        <title>Mesoterricola silvestris gen. nov., sp. nov., Mesoterricola sediminis sp. nov., Geothrix oryzae sp. nov., Geothrix edaphica sp. nov., Geothrix rubra sp. nov., and Geothrix limicola sp. nov., six novel members of Acidobacteriota isolated from soils.</title>
        <authorList>
            <person name="Itoh H."/>
            <person name="Sugisawa Y."/>
            <person name="Mise K."/>
            <person name="Xu Z."/>
            <person name="Kuniyasu M."/>
            <person name="Ushijima N."/>
            <person name="Kawano K."/>
            <person name="Kobayashi E."/>
            <person name="Shiratori Y."/>
            <person name="Masuda Y."/>
            <person name="Senoo K."/>
        </authorList>
    </citation>
    <scope>NUCLEOTIDE SEQUENCE [LARGE SCALE GENOMIC DNA]</scope>
    <source>
        <strain evidence="12">W79</strain>
    </source>
</reference>
<keyword evidence="12" id="KW-1185">Reference proteome</keyword>
<dbReference type="GO" id="GO:0005543">
    <property type="term" value="F:phospholipid binding"/>
    <property type="evidence" value="ECO:0007669"/>
    <property type="project" value="TreeGrafter"/>
</dbReference>
<evidence type="ECO:0000256" key="2">
    <source>
        <dbReference type="ARBA" id="ARBA00012687"/>
    </source>
</evidence>
<evidence type="ECO:0000313" key="11">
    <source>
        <dbReference type="EMBL" id="BDU71157.1"/>
    </source>
</evidence>
<dbReference type="SUPFAM" id="SSF53756">
    <property type="entry name" value="UDP-Glycosyltransferase/glycogen phosphorylase"/>
    <property type="match status" value="1"/>
</dbReference>
<proteinExistence type="predicted"/>
<evidence type="ECO:0000256" key="3">
    <source>
        <dbReference type="ARBA" id="ARBA00020902"/>
    </source>
</evidence>
<keyword evidence="6" id="KW-0328">Glycosyltransferase</keyword>
<evidence type="ECO:0000256" key="5">
    <source>
        <dbReference type="ARBA" id="ARBA00022556"/>
    </source>
</evidence>
<evidence type="ECO:0000313" key="12">
    <source>
        <dbReference type="Proteomes" id="UP001238179"/>
    </source>
</evidence>
<keyword evidence="7" id="KW-0808">Transferase</keyword>
<evidence type="ECO:0000256" key="1">
    <source>
        <dbReference type="ARBA" id="ARBA00002056"/>
    </source>
</evidence>
<dbReference type="Proteomes" id="UP001238179">
    <property type="component" value="Chromosome"/>
</dbReference>
<dbReference type="AlphaFoldDB" id="A0AA48GH76"/>
<evidence type="ECO:0000256" key="9">
    <source>
        <dbReference type="ARBA" id="ARBA00048975"/>
    </source>
</evidence>
<evidence type="ECO:0000256" key="6">
    <source>
        <dbReference type="ARBA" id="ARBA00022676"/>
    </source>
</evidence>
<dbReference type="InterPro" id="IPR003835">
    <property type="entry name" value="Glyco_trans_19"/>
</dbReference>
<dbReference type="GO" id="GO:0016020">
    <property type="term" value="C:membrane"/>
    <property type="evidence" value="ECO:0007669"/>
    <property type="project" value="GOC"/>
</dbReference>
<dbReference type="PANTHER" id="PTHR30372:SF4">
    <property type="entry name" value="LIPID-A-DISACCHARIDE SYNTHASE, MITOCHONDRIAL-RELATED"/>
    <property type="match status" value="1"/>
</dbReference>
<keyword evidence="8" id="KW-0443">Lipid metabolism</keyword>
<evidence type="ECO:0000256" key="7">
    <source>
        <dbReference type="ARBA" id="ARBA00022679"/>
    </source>
</evidence>
<dbReference type="Pfam" id="PF02684">
    <property type="entry name" value="LpxB"/>
    <property type="match status" value="1"/>
</dbReference>
<keyword evidence="5" id="KW-0441">Lipid A biosynthesis</keyword>
<keyword evidence="4" id="KW-0444">Lipid biosynthesis</keyword>
<name>A0AA48GH76_9BACT</name>
<evidence type="ECO:0000256" key="8">
    <source>
        <dbReference type="ARBA" id="ARBA00023098"/>
    </source>
</evidence>
<comment type="catalytic activity">
    <reaction evidence="9">
        <text>a lipid X + a UDP-2-N,3-O-bis[(3R)-3-hydroxyacyl]-alpha-D-glucosamine = a lipid A disaccharide + UDP + H(+)</text>
        <dbReference type="Rhea" id="RHEA:67828"/>
        <dbReference type="ChEBI" id="CHEBI:15378"/>
        <dbReference type="ChEBI" id="CHEBI:58223"/>
        <dbReference type="ChEBI" id="CHEBI:137748"/>
        <dbReference type="ChEBI" id="CHEBI:176338"/>
        <dbReference type="ChEBI" id="CHEBI:176343"/>
        <dbReference type="EC" id="2.4.1.182"/>
    </reaction>
</comment>
<evidence type="ECO:0000256" key="10">
    <source>
        <dbReference type="NCBIfam" id="TIGR00215"/>
    </source>
</evidence>
<accession>A0AA48GH76</accession>
<organism evidence="11 12">
    <name type="scientific">Mesoterricola silvestris</name>
    <dbReference type="NCBI Taxonomy" id="2927979"/>
    <lineage>
        <taxon>Bacteria</taxon>
        <taxon>Pseudomonadati</taxon>
        <taxon>Acidobacteriota</taxon>
        <taxon>Holophagae</taxon>
        <taxon>Holophagales</taxon>
        <taxon>Holophagaceae</taxon>
        <taxon>Mesoterricola</taxon>
    </lineage>
</organism>
<dbReference type="EC" id="2.4.1.182" evidence="2 10"/>
<dbReference type="NCBIfam" id="TIGR00215">
    <property type="entry name" value="lpxB"/>
    <property type="match status" value="1"/>
</dbReference>
<dbReference type="EMBL" id="AP027080">
    <property type="protein sequence ID" value="BDU71157.1"/>
    <property type="molecule type" value="Genomic_DNA"/>
</dbReference>
<gene>
    <name evidence="11" type="primary">lpxB</name>
    <name evidence="11" type="ORF">METEAL_03310</name>
</gene>
<protein>
    <recommendedName>
        <fullName evidence="3 10">Lipid-A-disaccharide synthase</fullName>
        <ecNumber evidence="2 10">2.4.1.182</ecNumber>
    </recommendedName>
</protein>
<evidence type="ECO:0000256" key="4">
    <source>
        <dbReference type="ARBA" id="ARBA00022516"/>
    </source>
</evidence>
<dbReference type="RefSeq" id="WP_316414043.1">
    <property type="nucleotide sequence ID" value="NZ_AP027080.1"/>
</dbReference>
<sequence>MKPLLVIAGEASGDLHGAEILKELRARRPALRIIGVGGGLMTPLLDRKLADVKDLGVVGFVEVLRHLPQLRRLFKLILDVAREEGVGTVLFIDYPGLNLRLAKAFRKAMPELRLHWYVCPQVWAWKAGRIPELGRTLDALYCLFDFEPALFQGLKVEALWVGNPLVEAVTPEVDRETFFRRAGLDPTRRLVALLPGSRRSELDRLLPPLVATVAGWDGPEVQWVLPVAPTLDPASLHLEGTPIRLVEDLGYAARAYADAALVCSGTATLETALLGTPFAIIYKLSPLTYLAARYFVRIPHFGLANVVAGTEVAPELLQGEVNPARLGRTLKDLLDPERAAAMRKDLAGIRARLGQPGAAGRVADHLAAYL</sequence>